<evidence type="ECO:0000313" key="13">
    <source>
        <dbReference type="EMBL" id="CAK9143060.1"/>
    </source>
</evidence>
<reference evidence="13 14" key="1">
    <citation type="submission" date="2024-02" db="EMBL/GenBank/DDBJ databases">
        <authorList>
            <person name="Vignale AGUSTIN F."/>
            <person name="Sosa J E."/>
            <person name="Modenutti C."/>
        </authorList>
    </citation>
    <scope>NUCLEOTIDE SEQUENCE [LARGE SCALE GENOMIC DNA]</scope>
</reference>
<dbReference type="PANTHER" id="PTHR43670">
    <property type="entry name" value="HEAT SHOCK PROTEIN 26"/>
    <property type="match status" value="1"/>
</dbReference>
<proteinExistence type="inferred from homology"/>
<dbReference type="InterPro" id="IPR002068">
    <property type="entry name" value="A-crystallin/Hsp20_dom"/>
</dbReference>
<dbReference type="PANTHER" id="PTHR43670:SF121">
    <property type="entry name" value="PROTEIN RESTRICTED TEV MOVEMENT 2"/>
    <property type="match status" value="1"/>
</dbReference>
<gene>
    <name evidence="13" type="ORF">ILEXP_LOCUS10757</name>
</gene>
<feature type="compositionally biased region" description="Basic and acidic residues" evidence="10">
    <location>
        <begin position="213"/>
        <end position="231"/>
    </location>
</feature>
<evidence type="ECO:0000256" key="10">
    <source>
        <dbReference type="SAM" id="MobiDB-lite"/>
    </source>
</evidence>
<sequence length="359" mass="39751">MAERPPRTIPRSSQAPVLPVYEDFKPISMWKQEEESDILLIYLPGFMKNQIKVTTEGRNIVRVSGERLIAGNKWNSFVQDFQVPEYCNIRGIRAKFEVGILTVTMPKKSTSIPQPQVDPKVEGKTTQEVPPTPKDPKIQEDIPPKPSSSTTETKNQMDAANEPKSQKGIAEIIPKYSVPPLSRSQKIRSDREPEKGQGEQPPARPTTSGTNTDKQKNIDRDDQSRERKETTETTGVKEMMRSSEKGKEPLKPENEVKPISEREKQVGDGSGSGYKEEGVKHISKTKAEETTKVTDSGAGAGAVAGARGYNLESKVVKGLVKELDEERQLMVNVGVAVLVIVALGAYVYFTYGSSRKPQN</sequence>
<evidence type="ECO:0000256" key="7">
    <source>
        <dbReference type="ARBA" id="ARBA00023136"/>
    </source>
</evidence>
<keyword evidence="4" id="KW-0677">Repeat</keyword>
<keyword evidence="5" id="KW-0611">Plant defense</keyword>
<evidence type="ECO:0000256" key="11">
    <source>
        <dbReference type="SAM" id="Phobius"/>
    </source>
</evidence>
<evidence type="ECO:0000256" key="6">
    <source>
        <dbReference type="ARBA" id="ARBA00022989"/>
    </source>
</evidence>
<organism evidence="13 14">
    <name type="scientific">Ilex paraguariensis</name>
    <name type="common">yerba mate</name>
    <dbReference type="NCBI Taxonomy" id="185542"/>
    <lineage>
        <taxon>Eukaryota</taxon>
        <taxon>Viridiplantae</taxon>
        <taxon>Streptophyta</taxon>
        <taxon>Embryophyta</taxon>
        <taxon>Tracheophyta</taxon>
        <taxon>Spermatophyta</taxon>
        <taxon>Magnoliopsida</taxon>
        <taxon>eudicotyledons</taxon>
        <taxon>Gunneridae</taxon>
        <taxon>Pentapetalae</taxon>
        <taxon>asterids</taxon>
        <taxon>campanulids</taxon>
        <taxon>Aquifoliales</taxon>
        <taxon>Aquifoliaceae</taxon>
        <taxon>Ilex</taxon>
    </lineage>
</organism>
<dbReference type="SUPFAM" id="SSF49764">
    <property type="entry name" value="HSP20-like chaperones"/>
    <property type="match status" value="1"/>
</dbReference>
<feature type="compositionally biased region" description="Basic and acidic residues" evidence="10">
    <location>
        <begin position="238"/>
        <end position="266"/>
    </location>
</feature>
<dbReference type="AlphaFoldDB" id="A0ABC8RDK9"/>
<evidence type="ECO:0000256" key="4">
    <source>
        <dbReference type="ARBA" id="ARBA00022737"/>
    </source>
</evidence>
<evidence type="ECO:0000256" key="1">
    <source>
        <dbReference type="ARBA" id="ARBA00004162"/>
    </source>
</evidence>
<keyword evidence="7 11" id="KW-0472">Membrane</keyword>
<evidence type="ECO:0000256" key="2">
    <source>
        <dbReference type="ARBA" id="ARBA00022475"/>
    </source>
</evidence>
<comment type="caution">
    <text evidence="13">The sequence shown here is derived from an EMBL/GenBank/DDBJ whole genome shotgun (WGS) entry which is preliminary data.</text>
</comment>
<evidence type="ECO:0000313" key="14">
    <source>
        <dbReference type="Proteomes" id="UP001642360"/>
    </source>
</evidence>
<feature type="compositionally biased region" description="Basic and acidic residues" evidence="10">
    <location>
        <begin position="134"/>
        <end position="143"/>
    </location>
</feature>
<keyword evidence="3 11" id="KW-0812">Transmembrane</keyword>
<dbReference type="InterPro" id="IPR008978">
    <property type="entry name" value="HSP20-like_chaperone"/>
</dbReference>
<evidence type="ECO:0000256" key="9">
    <source>
        <dbReference type="RuleBase" id="RU003616"/>
    </source>
</evidence>
<evidence type="ECO:0000256" key="3">
    <source>
        <dbReference type="ARBA" id="ARBA00022692"/>
    </source>
</evidence>
<feature type="compositionally biased region" description="Basic and acidic residues" evidence="10">
    <location>
        <begin position="187"/>
        <end position="197"/>
    </location>
</feature>
<dbReference type="CDD" id="cd06464">
    <property type="entry name" value="ACD_sHsps-like"/>
    <property type="match status" value="1"/>
</dbReference>
<dbReference type="PROSITE" id="PS01031">
    <property type="entry name" value="SHSP"/>
    <property type="match status" value="1"/>
</dbReference>
<feature type="compositionally biased region" description="Basic and acidic residues" evidence="10">
    <location>
        <begin position="274"/>
        <end position="292"/>
    </location>
</feature>
<feature type="transmembrane region" description="Helical" evidence="11">
    <location>
        <begin position="329"/>
        <end position="349"/>
    </location>
</feature>
<feature type="domain" description="SHSP" evidence="12">
    <location>
        <begin position="18"/>
        <end position="122"/>
    </location>
</feature>
<keyword evidence="2" id="KW-1003">Cell membrane</keyword>
<evidence type="ECO:0000256" key="8">
    <source>
        <dbReference type="PROSITE-ProRule" id="PRU00285"/>
    </source>
</evidence>
<dbReference type="Gene3D" id="2.60.40.790">
    <property type="match status" value="1"/>
</dbReference>
<accession>A0ABC8RDK9</accession>
<protein>
    <recommendedName>
        <fullName evidence="12">SHSP domain-containing protein</fullName>
    </recommendedName>
</protein>
<dbReference type="Proteomes" id="UP001642360">
    <property type="component" value="Unassembled WGS sequence"/>
</dbReference>
<dbReference type="GO" id="GO:0006952">
    <property type="term" value="P:defense response"/>
    <property type="evidence" value="ECO:0007669"/>
    <property type="project" value="UniProtKB-KW"/>
</dbReference>
<name>A0ABC8RDK9_9AQUA</name>
<feature type="compositionally biased region" description="Polar residues" evidence="10">
    <location>
        <begin position="147"/>
        <end position="158"/>
    </location>
</feature>
<feature type="region of interest" description="Disordered" evidence="10">
    <location>
        <begin position="108"/>
        <end position="303"/>
    </location>
</feature>
<dbReference type="GO" id="GO:0005886">
    <property type="term" value="C:plasma membrane"/>
    <property type="evidence" value="ECO:0007669"/>
    <property type="project" value="UniProtKB-SubCell"/>
</dbReference>
<keyword evidence="14" id="KW-1185">Reference proteome</keyword>
<evidence type="ECO:0000256" key="5">
    <source>
        <dbReference type="ARBA" id="ARBA00022821"/>
    </source>
</evidence>
<keyword evidence="6 11" id="KW-1133">Transmembrane helix</keyword>
<dbReference type="Pfam" id="PF00011">
    <property type="entry name" value="HSP20"/>
    <property type="match status" value="1"/>
</dbReference>
<dbReference type="EMBL" id="CAUOFW020001280">
    <property type="protein sequence ID" value="CAK9143060.1"/>
    <property type="molecule type" value="Genomic_DNA"/>
</dbReference>
<comment type="subcellular location">
    <subcellularLocation>
        <location evidence="1">Cell membrane</location>
        <topology evidence="1">Single-pass membrane protein</topology>
    </subcellularLocation>
</comment>
<comment type="similarity">
    <text evidence="8 9">Belongs to the small heat shock protein (HSP20) family.</text>
</comment>
<evidence type="ECO:0000259" key="12">
    <source>
        <dbReference type="PROSITE" id="PS01031"/>
    </source>
</evidence>